<sequence length="113" mass="12100">MGRRDEIGGRGKLGTVDMLPPLADQAVIEAIARLRERRMTQKAIHAAFNVRLHALGLEPVPRTTFYRWAKLGLARGFAPRQPAAPAGLSLAITSSPACCPHCGAPLLIVARPA</sequence>
<comment type="caution">
    <text evidence="1">The sequence shown here is derived from an EMBL/GenBank/DDBJ whole genome shotgun (WGS) entry which is preliminary data.</text>
</comment>
<protein>
    <submittedName>
        <fullName evidence="1">Uncharacterized protein</fullName>
    </submittedName>
</protein>
<evidence type="ECO:0000313" key="2">
    <source>
        <dbReference type="Proteomes" id="UP000438991"/>
    </source>
</evidence>
<dbReference type="RefSeq" id="WP_155481421.1">
    <property type="nucleotide sequence ID" value="NZ_WNKV01000024.1"/>
</dbReference>
<dbReference type="EMBL" id="WNKV01000024">
    <property type="protein sequence ID" value="MTW19129.1"/>
    <property type="molecule type" value="Genomic_DNA"/>
</dbReference>
<proteinExistence type="predicted"/>
<name>A0A9X5AV34_9BRAD</name>
<evidence type="ECO:0000313" key="1">
    <source>
        <dbReference type="EMBL" id="MTW19129.1"/>
    </source>
</evidence>
<dbReference type="Proteomes" id="UP000438991">
    <property type="component" value="Unassembled WGS sequence"/>
</dbReference>
<reference evidence="1 2" key="1">
    <citation type="submission" date="2019-11" db="EMBL/GenBank/DDBJ databases">
        <title>Whole-genome sequence of Rhodoplanes serenus DSM 18633, type strain.</title>
        <authorList>
            <person name="Kyndt J.A."/>
            <person name="Meyer T.E."/>
        </authorList>
    </citation>
    <scope>NUCLEOTIDE SEQUENCE [LARGE SCALE GENOMIC DNA]</scope>
    <source>
        <strain evidence="1 2">DSM 18633</strain>
    </source>
</reference>
<dbReference type="AlphaFoldDB" id="A0A9X5AV34"/>
<organism evidence="1 2">
    <name type="scientific">Rhodoplanes serenus</name>
    <dbReference type="NCBI Taxonomy" id="200615"/>
    <lineage>
        <taxon>Bacteria</taxon>
        <taxon>Pseudomonadati</taxon>
        <taxon>Pseudomonadota</taxon>
        <taxon>Alphaproteobacteria</taxon>
        <taxon>Hyphomicrobiales</taxon>
        <taxon>Nitrobacteraceae</taxon>
        <taxon>Rhodoplanes</taxon>
    </lineage>
</organism>
<gene>
    <name evidence="1" type="ORF">GJ689_23295</name>
</gene>
<accession>A0A9X5AV34</accession>